<evidence type="ECO:0000313" key="3">
    <source>
        <dbReference type="Proteomes" id="UP000682266"/>
    </source>
</evidence>
<reference evidence="2" key="1">
    <citation type="submission" date="2021-04" db="EMBL/GenBank/DDBJ databases">
        <title>A collection of bacterial strains from the Burkholderia cepacia Research Laboratory and Repository.</title>
        <authorList>
            <person name="Lipuma J."/>
            <person name="Spilker T."/>
        </authorList>
    </citation>
    <scope>NUCLEOTIDE SEQUENCE</scope>
    <source>
        <strain evidence="2">AU36012</strain>
    </source>
</reference>
<evidence type="ECO:0000256" key="1">
    <source>
        <dbReference type="SAM" id="MobiDB-lite"/>
    </source>
</evidence>
<dbReference type="EMBL" id="JAGSVG010000016">
    <property type="protein sequence ID" value="MBR8130939.1"/>
    <property type="molecule type" value="Genomic_DNA"/>
</dbReference>
<dbReference type="AlphaFoldDB" id="A0AA41E9M0"/>
<dbReference type="Proteomes" id="UP000682266">
    <property type="component" value="Unassembled WGS sequence"/>
</dbReference>
<evidence type="ECO:0000313" key="2">
    <source>
        <dbReference type="EMBL" id="MBR8130939.1"/>
    </source>
</evidence>
<feature type="compositionally biased region" description="Polar residues" evidence="1">
    <location>
        <begin position="25"/>
        <end position="36"/>
    </location>
</feature>
<sequence length="75" mass="7977">MDESKLGGVMPPRRGFTAAAARMTSMRSPRRSQLSNDGGERHAPMPNEKVVHVGFLVNGTSATVEGGGISEIRKP</sequence>
<organism evidence="2 3">
    <name type="scientific">Burkholderia ambifaria</name>
    <dbReference type="NCBI Taxonomy" id="152480"/>
    <lineage>
        <taxon>Bacteria</taxon>
        <taxon>Pseudomonadati</taxon>
        <taxon>Pseudomonadota</taxon>
        <taxon>Betaproteobacteria</taxon>
        <taxon>Burkholderiales</taxon>
        <taxon>Burkholderiaceae</taxon>
        <taxon>Burkholderia</taxon>
        <taxon>Burkholderia cepacia complex</taxon>
    </lineage>
</organism>
<gene>
    <name evidence="2" type="ORF">KDW93_18525</name>
</gene>
<comment type="caution">
    <text evidence="2">The sequence shown here is derived from an EMBL/GenBank/DDBJ whole genome shotgun (WGS) entry which is preliminary data.</text>
</comment>
<accession>A0AA41E9M0</accession>
<feature type="region of interest" description="Disordered" evidence="1">
    <location>
        <begin position="21"/>
        <end position="46"/>
    </location>
</feature>
<proteinExistence type="predicted"/>
<name>A0AA41E9M0_9BURK</name>
<protein>
    <submittedName>
        <fullName evidence="2">Uncharacterized protein</fullName>
    </submittedName>
</protein>
<dbReference type="RefSeq" id="WP_146124416.1">
    <property type="nucleotide sequence ID" value="NZ_CADERF010000001.1"/>
</dbReference>